<evidence type="ECO:0000256" key="1">
    <source>
        <dbReference type="SAM" id="SignalP"/>
    </source>
</evidence>
<sequence length="489" mass="55052">MILATFLFLTVAYTSAQGFNCPAVPFNPPDNITVWSWYPNDFSDSQPPLFPNNYNCNYKINVPQGFSVVVRLFVNLTIPQDRAVAVQVFDQNQNREVVYSANDEHFFFIAGGGSIQLNTRDQIVHFGIAMRWYKDENAFTPQIGNVSVSAPQPLVWWAFGDNPYQIKAETRVSLVVTPPENDFEFQYLRGVVIYDGPDWNSKCLGNILQVFNSNKQLVSSGQYLTVRLLKPYYQTGRTMLIFQDYQNTKDIVQYQGFACVNRMNCGTVKMDGSQGLAAFSTVNNDVTAEYVTEVSGSGFLEVYIGGHNIANLIATYTLDNASSIYFPQEFLGYVRTYVLKGSSASVNLTRNSEDLQRNQVVGRKGFFASRYYKSGQPSRDQGIYDYIRAPTNQKFLYYFSIEEADFVGNTTLNVQVYNNGKNAFDQTFNATNKPSFNTAYQALGDGFSATFKTYGNVGNGFFLNYELRSGSGGFQLFTVMLITLFTLGR</sequence>
<evidence type="ECO:0000313" key="5">
    <source>
        <dbReference type="EMBL" id="PIC34941.1"/>
    </source>
</evidence>
<dbReference type="OrthoDB" id="5776456at2759"/>
<name>A0A2G5U6G3_9PELO</name>
<protein>
    <submittedName>
        <fullName evidence="5">Uncharacterized protein</fullName>
    </submittedName>
</protein>
<organism evidence="5 6">
    <name type="scientific">Caenorhabditis nigoni</name>
    <dbReference type="NCBI Taxonomy" id="1611254"/>
    <lineage>
        <taxon>Eukaryota</taxon>
        <taxon>Metazoa</taxon>
        <taxon>Ecdysozoa</taxon>
        <taxon>Nematoda</taxon>
        <taxon>Chromadorea</taxon>
        <taxon>Rhabditida</taxon>
        <taxon>Rhabditina</taxon>
        <taxon>Rhabditomorpha</taxon>
        <taxon>Rhabditoidea</taxon>
        <taxon>Rhabditidae</taxon>
        <taxon>Peloderinae</taxon>
        <taxon>Caenorhabditis</taxon>
    </lineage>
</organism>
<reference evidence="6" key="1">
    <citation type="submission" date="2017-10" db="EMBL/GenBank/DDBJ databases">
        <title>Rapid genome shrinkage in a self-fertile nematode reveals novel sperm competition proteins.</title>
        <authorList>
            <person name="Yin D."/>
            <person name="Schwarz E.M."/>
            <person name="Thomas C.G."/>
            <person name="Felde R.L."/>
            <person name="Korf I.F."/>
            <person name="Cutter A.D."/>
            <person name="Schartner C.M."/>
            <person name="Ralston E.J."/>
            <person name="Meyer B.J."/>
            <person name="Haag E.S."/>
        </authorList>
    </citation>
    <scope>NUCLEOTIDE SEQUENCE [LARGE SCALE GENOMIC DNA]</scope>
    <source>
        <strain evidence="6">JU1422</strain>
    </source>
</reference>
<gene>
    <name evidence="5" type="primary">Cnig_chr_IV.g14448</name>
    <name evidence="5" type="ORF">B9Z55_014448</name>
</gene>
<feature type="domain" description="CUB-like" evidence="2">
    <location>
        <begin position="16"/>
        <end position="134"/>
    </location>
</feature>
<proteinExistence type="predicted"/>
<dbReference type="PANTHER" id="PTHR47407">
    <property type="entry name" value="PROTEIN CBG15905-RELATED"/>
    <property type="match status" value="1"/>
</dbReference>
<dbReference type="InterPro" id="IPR056013">
    <property type="entry name" value="DUF7591"/>
</dbReference>
<feature type="chain" id="PRO_5013552586" evidence="1">
    <location>
        <begin position="17"/>
        <end position="489"/>
    </location>
</feature>
<feature type="signal peptide" evidence="1">
    <location>
        <begin position="1"/>
        <end position="16"/>
    </location>
</feature>
<evidence type="ECO:0000313" key="6">
    <source>
        <dbReference type="Proteomes" id="UP000230233"/>
    </source>
</evidence>
<dbReference type="AlphaFoldDB" id="A0A2G5U6G3"/>
<dbReference type="Pfam" id="PF24512">
    <property type="entry name" value="DUF7592"/>
    <property type="match status" value="1"/>
</dbReference>
<dbReference type="InterPro" id="IPR056014">
    <property type="entry name" value="DUF7592"/>
</dbReference>
<accession>A0A2G5U6G3</accession>
<comment type="caution">
    <text evidence="5">The sequence shown here is derived from an EMBL/GenBank/DDBJ whole genome shotgun (WGS) entry which is preliminary data.</text>
</comment>
<evidence type="ECO:0000259" key="2">
    <source>
        <dbReference type="Pfam" id="PF02408"/>
    </source>
</evidence>
<feature type="domain" description="DUF7591" evidence="3">
    <location>
        <begin position="246"/>
        <end position="351"/>
    </location>
</feature>
<keyword evidence="6" id="KW-1185">Reference proteome</keyword>
<evidence type="ECO:0000259" key="3">
    <source>
        <dbReference type="Pfam" id="PF24511"/>
    </source>
</evidence>
<dbReference type="InterPro" id="IPR003366">
    <property type="entry name" value="CUB-like_dom"/>
</dbReference>
<dbReference type="Pfam" id="PF02408">
    <property type="entry name" value="CUB_2"/>
    <property type="match status" value="1"/>
</dbReference>
<dbReference type="EMBL" id="PDUG01000004">
    <property type="protein sequence ID" value="PIC34941.1"/>
    <property type="molecule type" value="Genomic_DNA"/>
</dbReference>
<dbReference type="PANTHER" id="PTHR47407:SF1">
    <property type="entry name" value="CUB-LIKE DOMAIN-CONTAINING PROTEIN"/>
    <property type="match status" value="1"/>
</dbReference>
<feature type="domain" description="DUF7592" evidence="4">
    <location>
        <begin position="145"/>
        <end position="228"/>
    </location>
</feature>
<dbReference type="Pfam" id="PF24511">
    <property type="entry name" value="DUF7591"/>
    <property type="match status" value="1"/>
</dbReference>
<evidence type="ECO:0000259" key="4">
    <source>
        <dbReference type="Pfam" id="PF24512"/>
    </source>
</evidence>
<dbReference type="Proteomes" id="UP000230233">
    <property type="component" value="Chromosome IV"/>
</dbReference>
<keyword evidence="1" id="KW-0732">Signal</keyword>
<dbReference type="STRING" id="1611254.A0A2G5U6G3"/>